<evidence type="ECO:0000313" key="2">
    <source>
        <dbReference type="EMBL" id="MQW91985.1"/>
    </source>
</evidence>
<dbReference type="Proteomes" id="UP000327478">
    <property type="component" value="Chromosome"/>
</dbReference>
<accession>A0A5Q0P062</accession>
<proteinExistence type="predicted"/>
<organism evidence="2 5">
    <name type="scientific">Acinetobacter wanghuae</name>
    <dbReference type="NCBI Taxonomy" id="2662362"/>
    <lineage>
        <taxon>Bacteria</taxon>
        <taxon>Pseudomonadati</taxon>
        <taxon>Pseudomonadota</taxon>
        <taxon>Gammaproteobacteria</taxon>
        <taxon>Moraxellales</taxon>
        <taxon>Moraxellaceae</taxon>
        <taxon>Acinetobacter</taxon>
    </lineage>
</organism>
<evidence type="ECO:0000256" key="1">
    <source>
        <dbReference type="SAM" id="Coils"/>
    </source>
</evidence>
<feature type="coiled-coil region" evidence="1">
    <location>
        <begin position="220"/>
        <end position="247"/>
    </location>
</feature>
<dbReference type="AlphaFoldDB" id="A0A5Q0P062"/>
<evidence type="ECO:0000313" key="4">
    <source>
        <dbReference type="Proteomes" id="UP000327478"/>
    </source>
</evidence>
<gene>
    <name evidence="3" type="ORF">GFH30_01120</name>
    <name evidence="2" type="ORF">GHJ48_06175</name>
</gene>
<keyword evidence="4" id="KW-1185">Reference proteome</keyword>
<dbReference type="EMBL" id="WITK01000007">
    <property type="protein sequence ID" value="MQW91985.1"/>
    <property type="molecule type" value="Genomic_DNA"/>
</dbReference>
<dbReference type="EMBL" id="CP045650">
    <property type="protein sequence ID" value="QGA10082.1"/>
    <property type="molecule type" value="Genomic_DNA"/>
</dbReference>
<dbReference type="RefSeq" id="WP_153370357.1">
    <property type="nucleotide sequence ID" value="NZ_CP045650.1"/>
</dbReference>
<reference evidence="4 5" key="1">
    <citation type="submission" date="2019-10" db="EMBL/GenBank/DDBJ databases">
        <authorList>
            <person name="Dong K."/>
        </authorList>
    </citation>
    <scope>NUCLEOTIDE SEQUENCE [LARGE SCALE GENOMIC DNA]</scope>
    <source>
        <strain evidence="4">dk386</strain>
        <strain evidence="3">Dk386</strain>
        <strain evidence="5">dk771</strain>
        <strain evidence="2">Dk771</strain>
    </source>
</reference>
<evidence type="ECO:0000313" key="5">
    <source>
        <dbReference type="Proteomes" id="UP000480556"/>
    </source>
</evidence>
<dbReference type="Proteomes" id="UP000480556">
    <property type="component" value="Unassembled WGS sequence"/>
</dbReference>
<evidence type="ECO:0000313" key="3">
    <source>
        <dbReference type="EMBL" id="QGA10082.1"/>
    </source>
</evidence>
<name>A0A5Q0P062_9GAMM</name>
<protein>
    <submittedName>
        <fullName evidence="2">Uncharacterized protein</fullName>
    </submittedName>
</protein>
<keyword evidence="1" id="KW-0175">Coiled coil</keyword>
<sequence>MPRIFIVLALVTVSVFAWMFYQYSVQKQDAAALGEYEQVLNEKTQALYTQAKDWQKPIQIEVDDDRLEGDYAEMAAFIVGSMRDSAELRNQYLRDLKAQHWDRFLDVSRLAKDQKQNYKETEAMLKAVADIVKEYELQTQNRDALLIQTAKQLDIKNRYRQQLIHNLKENLNDDAANAIFALEKQSLQKANQLFALLKQHKWQNKNNMVMFYEDAPIAPFNALYKEMVELNQQMEQIKLNNRQQIKDQL</sequence>